<feature type="domain" description="Abortive phage infection protein C-terminal" evidence="1">
    <location>
        <begin position="248"/>
        <end position="561"/>
    </location>
</feature>
<dbReference type="EMBL" id="CP025096">
    <property type="protein sequence ID" value="AUD02428.1"/>
    <property type="molecule type" value="Genomic_DNA"/>
</dbReference>
<name>A0A2K8YY08_9BACT</name>
<accession>A0A2K8YY08</accession>
<dbReference type="Pfam" id="PF10592">
    <property type="entry name" value="AIPR"/>
    <property type="match status" value="1"/>
</dbReference>
<dbReference type="InterPro" id="IPR055101">
    <property type="entry name" value="AIPR_N"/>
</dbReference>
<dbReference type="RefSeq" id="WP_100988145.1">
    <property type="nucleotide sequence ID" value="NZ_CP025096.1"/>
</dbReference>
<keyword evidence="4" id="KW-1185">Reference proteome</keyword>
<gene>
    <name evidence="3" type="ORF">CWM47_11680</name>
</gene>
<protein>
    <submittedName>
        <fullName evidence="3">Abortive phage resistance protein</fullName>
    </submittedName>
</protein>
<reference evidence="3 4" key="1">
    <citation type="submission" date="2017-11" db="EMBL/GenBank/DDBJ databases">
        <title>Taxonomic description and genome sequences of Spirosoma HA7 sp. nov., isolated from pollen microhabitat of Corylus avellana.</title>
        <authorList>
            <person name="Ambika Manirajan B."/>
            <person name="Suarez C."/>
            <person name="Ratering S."/>
            <person name="Geissler-Plaum R."/>
            <person name="Cardinale M."/>
            <person name="Sylvia S."/>
        </authorList>
    </citation>
    <scope>NUCLEOTIDE SEQUENCE [LARGE SCALE GENOMIC DNA]</scope>
    <source>
        <strain evidence="3 4">HA7</strain>
    </source>
</reference>
<proteinExistence type="predicted"/>
<feature type="domain" description="Abortive infection phage resistance protein N-terminal" evidence="2">
    <location>
        <begin position="38"/>
        <end position="191"/>
    </location>
</feature>
<dbReference type="OrthoDB" id="9806213at2"/>
<evidence type="ECO:0000313" key="3">
    <source>
        <dbReference type="EMBL" id="AUD02428.1"/>
    </source>
</evidence>
<evidence type="ECO:0000259" key="2">
    <source>
        <dbReference type="Pfam" id="PF22879"/>
    </source>
</evidence>
<dbReference type="KEGG" id="spir:CWM47_11680"/>
<dbReference type="AlphaFoldDB" id="A0A2K8YY08"/>
<organism evidence="3 4">
    <name type="scientific">Spirosoma pollinicola</name>
    <dbReference type="NCBI Taxonomy" id="2057025"/>
    <lineage>
        <taxon>Bacteria</taxon>
        <taxon>Pseudomonadati</taxon>
        <taxon>Bacteroidota</taxon>
        <taxon>Cytophagia</taxon>
        <taxon>Cytophagales</taxon>
        <taxon>Cytophagaceae</taxon>
        <taxon>Spirosoma</taxon>
    </lineage>
</organism>
<evidence type="ECO:0000259" key="1">
    <source>
        <dbReference type="Pfam" id="PF10592"/>
    </source>
</evidence>
<dbReference type="InterPro" id="IPR018891">
    <property type="entry name" value="AIPR_C"/>
</dbReference>
<sequence length="780" mass="88990">MSTEREQTQLLQFYTDLRQRINATAEAGEQGGFKEEIFTSIVLDDYLSATGDTENARECRDVKENAAGQKMHKINGYALSEGAENLDLFVTIYKGYDEPQRIGKEEITSAFNQCRRFLNNAFKGYWQDMDESASAYDFAKEICHNRNALVRANLFILTDGECSVEPSQSDRLDKTDLLLTYRIIDIRYLARIEQGEPTPIFIDFVQRTGKSLPCLPIPTGNDQYETYLAAVPGDILANVYEEYGARLLEMNVRSFLQFTVGTNKGIRQTILKEPHMFLAYNNGIAATAESVELTPDNRAIKSLTGLQIVNGGQTTASIFYTHRKDKADVSGIYVQMKLSVIKTRDDVGSIVNNISRYANTQNKVSESDLSANNPFHTELEKLSRTIWTPAQSGQSYQTHWFYERARAQYKNALAREFSAANRKKFELQNPRKQLFVKEDLAKYVNVWNELPWHVVRGSQKNYGIFMTNLKTKDQKPTSVFFEDSIAKAVLFRTAEEVYGRQPKAIGDLRYVTVPYTLAWLSRTLNGRLDLLKIWKQQRISDALRALLYDLMVSVEKAIKASATGALYGEWAKKEDCWKQLRGKEFPVDLSSIYSDLIDPANPPIRKSMTDDDTEKLQQLSNANWLCSIPAIVWEQICEWGRLTNKLTFHQQQISSDIAKKIRQWKDQTTNRLTTSEINSGLYVIELVIEHAPQLLENMPDDTSPIIHAHAFKSSEKEISLSLELIKEAVAWDRRHKILSIKYHLLLKSIAEERTTLNSSNRQLTTDKIVLLISRGFSPTA</sequence>
<evidence type="ECO:0000313" key="4">
    <source>
        <dbReference type="Proteomes" id="UP000232883"/>
    </source>
</evidence>
<dbReference type="Proteomes" id="UP000232883">
    <property type="component" value="Chromosome"/>
</dbReference>
<dbReference type="Pfam" id="PF22879">
    <property type="entry name" value="AIPR_N"/>
    <property type="match status" value="1"/>
</dbReference>